<organism evidence="2 3">
    <name type="scientific">Penicillium nordicum</name>
    <dbReference type="NCBI Taxonomy" id="229535"/>
    <lineage>
        <taxon>Eukaryota</taxon>
        <taxon>Fungi</taxon>
        <taxon>Dikarya</taxon>
        <taxon>Ascomycota</taxon>
        <taxon>Pezizomycotina</taxon>
        <taxon>Eurotiomycetes</taxon>
        <taxon>Eurotiomycetidae</taxon>
        <taxon>Eurotiales</taxon>
        <taxon>Aspergillaceae</taxon>
        <taxon>Penicillium</taxon>
    </lineage>
</organism>
<evidence type="ECO:0000256" key="1">
    <source>
        <dbReference type="SAM" id="MobiDB-lite"/>
    </source>
</evidence>
<comment type="caution">
    <text evidence="2">The sequence shown here is derived from an EMBL/GenBank/DDBJ whole genome shotgun (WGS) entry which is preliminary data.</text>
</comment>
<feature type="region of interest" description="Disordered" evidence="1">
    <location>
        <begin position="65"/>
        <end position="89"/>
    </location>
</feature>
<dbReference type="EMBL" id="LHQQ01000191">
    <property type="protein sequence ID" value="KOS39707.1"/>
    <property type="molecule type" value="Genomic_DNA"/>
</dbReference>
<accession>A0A0M8NY92</accession>
<dbReference type="Proteomes" id="UP000037696">
    <property type="component" value="Unassembled WGS sequence"/>
</dbReference>
<reference evidence="2 3" key="1">
    <citation type="submission" date="2015-08" db="EMBL/GenBank/DDBJ databases">
        <title>Genome sequencing of Penicillium nordicum.</title>
        <authorList>
            <person name="Nguyen H.D."/>
            <person name="Seifert K.A."/>
        </authorList>
    </citation>
    <scope>NUCLEOTIDE SEQUENCE [LARGE SCALE GENOMIC DNA]</scope>
    <source>
        <strain evidence="2 3">DAOMC 185683</strain>
    </source>
</reference>
<keyword evidence="3" id="KW-1185">Reference proteome</keyword>
<evidence type="ECO:0000313" key="2">
    <source>
        <dbReference type="EMBL" id="KOS39707.1"/>
    </source>
</evidence>
<feature type="non-terminal residue" evidence="2">
    <location>
        <position position="1"/>
    </location>
</feature>
<sequence>SIQIHFRFTSDSLQIHFRFTSDSLQIHFRFNSDSIQIHFRHTPPHWSRCGPARPRQPGWRRGEVYPDPPGIHDPPPFASSADSNLPFGPTKDEQLVNDALSLFLRAVTIFPSELRCEWYSARSPFDAASFDNNSMTARTDGYLEANGEVFSIVEVKPPPPQEAGPYCGLRHHYNYAQCQP</sequence>
<gene>
    <name evidence="2" type="ORF">ACN38_g9433</name>
</gene>
<proteinExistence type="predicted"/>
<name>A0A0M8NY92_9EURO</name>
<evidence type="ECO:0000313" key="3">
    <source>
        <dbReference type="Proteomes" id="UP000037696"/>
    </source>
</evidence>
<feature type="compositionally biased region" description="Pro residues" evidence="1">
    <location>
        <begin position="66"/>
        <end position="77"/>
    </location>
</feature>
<protein>
    <submittedName>
        <fullName evidence="2">Uncharacterized protein</fullName>
    </submittedName>
</protein>
<dbReference type="AlphaFoldDB" id="A0A0M8NY92"/>
<dbReference type="OrthoDB" id="3508621at2759"/>
<dbReference type="STRING" id="229535.A0A0M8NY92"/>